<dbReference type="OrthoDB" id="8480411at2"/>
<evidence type="ECO:0000313" key="2">
    <source>
        <dbReference type="Proteomes" id="UP000548978"/>
    </source>
</evidence>
<accession>A0A7W9A484</accession>
<name>A0A7W9A484_9CAUL</name>
<comment type="caution">
    <text evidence="1">The sequence shown here is derived from an EMBL/GenBank/DDBJ whole genome shotgun (WGS) entry which is preliminary data.</text>
</comment>
<evidence type="ECO:0000313" key="1">
    <source>
        <dbReference type="EMBL" id="MBB5661126.1"/>
    </source>
</evidence>
<dbReference type="RefSeq" id="WP_123288438.1">
    <property type="nucleotide sequence ID" value="NZ_JACIJB010000008.1"/>
</dbReference>
<dbReference type="AlphaFoldDB" id="A0A7W9A484"/>
<keyword evidence="2" id="KW-1185">Reference proteome</keyword>
<protein>
    <submittedName>
        <fullName evidence="1">Uncharacterized protein</fullName>
    </submittedName>
</protein>
<dbReference type="EMBL" id="JACIJB010000008">
    <property type="protein sequence ID" value="MBB5661126.1"/>
    <property type="molecule type" value="Genomic_DNA"/>
</dbReference>
<dbReference type="Proteomes" id="UP000548978">
    <property type="component" value="Unassembled WGS sequence"/>
</dbReference>
<organism evidence="1 2">
    <name type="scientific">Brevundimonas halotolerans</name>
    <dbReference type="NCBI Taxonomy" id="69670"/>
    <lineage>
        <taxon>Bacteria</taxon>
        <taxon>Pseudomonadati</taxon>
        <taxon>Pseudomonadota</taxon>
        <taxon>Alphaproteobacteria</taxon>
        <taxon>Caulobacterales</taxon>
        <taxon>Caulobacteraceae</taxon>
        <taxon>Brevundimonas</taxon>
    </lineage>
</organism>
<reference evidence="1 2" key="1">
    <citation type="submission" date="2020-08" db="EMBL/GenBank/DDBJ databases">
        <title>Genomic Encyclopedia of Type Strains, Phase IV (KMG-IV): sequencing the most valuable type-strain genomes for metagenomic binning, comparative biology and taxonomic classification.</title>
        <authorList>
            <person name="Goeker M."/>
        </authorList>
    </citation>
    <scope>NUCLEOTIDE SEQUENCE [LARGE SCALE GENOMIC DNA]</scope>
    <source>
        <strain evidence="1 2">DSM 24448</strain>
    </source>
</reference>
<gene>
    <name evidence="1" type="ORF">FHS65_001885</name>
</gene>
<sequence length="62" mass="6951">MRYNVETMELRRGNQTLTVAQEFIGGVVRYIGKVDGRACVQSPTKEGAVYSLLRRLAYSRAA</sequence>
<proteinExistence type="predicted"/>